<organism evidence="2 3">
    <name type="scientific">Anaerovirgula multivorans</name>
    <dbReference type="NCBI Taxonomy" id="312168"/>
    <lineage>
        <taxon>Bacteria</taxon>
        <taxon>Bacillati</taxon>
        <taxon>Bacillota</taxon>
        <taxon>Clostridia</taxon>
        <taxon>Peptostreptococcales</taxon>
        <taxon>Natronincolaceae</taxon>
        <taxon>Anaerovirgula</taxon>
    </lineage>
</organism>
<evidence type="ECO:0000313" key="3">
    <source>
        <dbReference type="Proteomes" id="UP000198304"/>
    </source>
</evidence>
<dbReference type="AlphaFoldDB" id="A0A239HR82"/>
<feature type="transmembrane region" description="Helical" evidence="1">
    <location>
        <begin position="39"/>
        <end position="60"/>
    </location>
</feature>
<name>A0A239HR82_9FIRM</name>
<gene>
    <name evidence="2" type="ORF">SAMN05446037_102325</name>
</gene>
<keyword evidence="1" id="KW-0812">Transmembrane</keyword>
<protein>
    <submittedName>
        <fullName evidence="2">Uncharacterized protein</fullName>
    </submittedName>
</protein>
<evidence type="ECO:0000313" key="2">
    <source>
        <dbReference type="EMBL" id="SNS83433.1"/>
    </source>
</evidence>
<dbReference type="Proteomes" id="UP000198304">
    <property type="component" value="Unassembled WGS sequence"/>
</dbReference>
<keyword evidence="1" id="KW-1133">Transmembrane helix</keyword>
<keyword evidence="1" id="KW-0472">Membrane</keyword>
<proteinExistence type="predicted"/>
<feature type="transmembrane region" description="Helical" evidence="1">
    <location>
        <begin position="7"/>
        <end position="33"/>
    </location>
</feature>
<sequence length="126" mass="14985">MDFSNIFIVLLFISLCFIELFSLLSIIIFVFFFLASYQFHYATFFLFMLTKNPLFVKLNLFPNKQLKTSGLIKRPMVLSCFKRSFRKKSFNIILFPLHRRWWLRGNIINNTIGTLDFVNDSCGDFL</sequence>
<accession>A0A239HR82</accession>
<keyword evidence="3" id="KW-1185">Reference proteome</keyword>
<reference evidence="2 3" key="1">
    <citation type="submission" date="2017-06" db="EMBL/GenBank/DDBJ databases">
        <authorList>
            <person name="Kim H.J."/>
            <person name="Triplett B.A."/>
        </authorList>
    </citation>
    <scope>NUCLEOTIDE SEQUENCE [LARGE SCALE GENOMIC DNA]</scope>
    <source>
        <strain evidence="2 3">SCA</strain>
    </source>
</reference>
<dbReference type="EMBL" id="FZOJ01000023">
    <property type="protein sequence ID" value="SNS83433.1"/>
    <property type="molecule type" value="Genomic_DNA"/>
</dbReference>
<evidence type="ECO:0000256" key="1">
    <source>
        <dbReference type="SAM" id="Phobius"/>
    </source>
</evidence>